<reference evidence="1" key="1">
    <citation type="submission" date="2018-05" db="EMBL/GenBank/DDBJ databases">
        <authorList>
            <person name="Lanie J.A."/>
            <person name="Ng W.-L."/>
            <person name="Kazmierczak K.M."/>
            <person name="Andrzejewski T.M."/>
            <person name="Davidsen T.M."/>
            <person name="Wayne K.J."/>
            <person name="Tettelin H."/>
            <person name="Glass J.I."/>
            <person name="Rusch D."/>
            <person name="Podicherti R."/>
            <person name="Tsui H.-C.T."/>
            <person name="Winkler M.E."/>
        </authorList>
    </citation>
    <scope>NUCLEOTIDE SEQUENCE</scope>
</reference>
<name>A0A383DPH1_9ZZZZ</name>
<dbReference type="EMBL" id="UINC01218641">
    <property type="protein sequence ID" value="SVE45758.1"/>
    <property type="molecule type" value="Genomic_DNA"/>
</dbReference>
<proteinExistence type="predicted"/>
<sequence>MEEKMKQLTKLSLALVSASIFALGSVDASAANDPGISDKEILICSYQPMTGKISSYFRMGKG</sequence>
<evidence type="ECO:0000313" key="1">
    <source>
        <dbReference type="EMBL" id="SVE45758.1"/>
    </source>
</evidence>
<protein>
    <submittedName>
        <fullName evidence="1">Uncharacterized protein</fullName>
    </submittedName>
</protein>
<feature type="non-terminal residue" evidence="1">
    <location>
        <position position="62"/>
    </location>
</feature>
<accession>A0A383DPH1</accession>
<organism evidence="1">
    <name type="scientific">marine metagenome</name>
    <dbReference type="NCBI Taxonomy" id="408172"/>
    <lineage>
        <taxon>unclassified sequences</taxon>
        <taxon>metagenomes</taxon>
        <taxon>ecological metagenomes</taxon>
    </lineage>
</organism>
<gene>
    <name evidence="1" type="ORF">METZ01_LOCUS498612</name>
</gene>
<dbReference type="AlphaFoldDB" id="A0A383DPH1"/>